<dbReference type="AlphaFoldDB" id="A0A0D2E1A7"/>
<keyword evidence="3" id="KW-1185">Reference proteome</keyword>
<reference evidence="2 3" key="1">
    <citation type="submission" date="2015-01" db="EMBL/GenBank/DDBJ databases">
        <title>The Genome Sequence of Exophiala oligosperma CBS72588.</title>
        <authorList>
            <consortium name="The Broad Institute Genomics Platform"/>
            <person name="Cuomo C."/>
            <person name="de Hoog S."/>
            <person name="Gorbushina A."/>
            <person name="Stielow B."/>
            <person name="Teixiera M."/>
            <person name="Abouelleil A."/>
            <person name="Chapman S.B."/>
            <person name="Priest M."/>
            <person name="Young S.K."/>
            <person name="Wortman J."/>
            <person name="Nusbaum C."/>
            <person name="Birren B."/>
        </authorList>
    </citation>
    <scope>NUCLEOTIDE SEQUENCE [LARGE SCALE GENOMIC DNA]</scope>
    <source>
        <strain evidence="2 3">CBS 72588</strain>
    </source>
</reference>
<dbReference type="HOGENOM" id="CLU_021599_5_2_1"/>
<dbReference type="OrthoDB" id="3525185at2759"/>
<dbReference type="RefSeq" id="XP_016268751.1">
    <property type="nucleotide sequence ID" value="XM_016401698.1"/>
</dbReference>
<protein>
    <recommendedName>
        <fullName evidence="4">Transcription factor domain-containing protein</fullName>
    </recommendedName>
</protein>
<evidence type="ECO:0000313" key="3">
    <source>
        <dbReference type="Proteomes" id="UP000053342"/>
    </source>
</evidence>
<evidence type="ECO:0000256" key="1">
    <source>
        <dbReference type="SAM" id="MobiDB-lite"/>
    </source>
</evidence>
<feature type="region of interest" description="Disordered" evidence="1">
    <location>
        <begin position="266"/>
        <end position="290"/>
    </location>
</feature>
<dbReference type="EMBL" id="KN847332">
    <property type="protein sequence ID" value="KIW48535.1"/>
    <property type="molecule type" value="Genomic_DNA"/>
</dbReference>
<feature type="compositionally biased region" description="Basic and acidic residues" evidence="1">
    <location>
        <begin position="273"/>
        <end position="286"/>
    </location>
</feature>
<name>A0A0D2E1A7_9EURO</name>
<evidence type="ECO:0008006" key="4">
    <source>
        <dbReference type="Google" id="ProtNLM"/>
    </source>
</evidence>
<dbReference type="STRING" id="215243.A0A0D2E1A7"/>
<gene>
    <name evidence="2" type="ORF">PV06_01111</name>
</gene>
<organism evidence="2 3">
    <name type="scientific">Exophiala oligosperma</name>
    <dbReference type="NCBI Taxonomy" id="215243"/>
    <lineage>
        <taxon>Eukaryota</taxon>
        <taxon>Fungi</taxon>
        <taxon>Dikarya</taxon>
        <taxon>Ascomycota</taxon>
        <taxon>Pezizomycotina</taxon>
        <taxon>Eurotiomycetes</taxon>
        <taxon>Chaetothyriomycetidae</taxon>
        <taxon>Chaetothyriales</taxon>
        <taxon>Herpotrichiellaceae</taxon>
        <taxon>Exophiala</taxon>
    </lineage>
</organism>
<dbReference type="VEuPathDB" id="FungiDB:PV06_01111"/>
<dbReference type="InterPro" id="IPR053178">
    <property type="entry name" value="Osmoadaptation_assoc"/>
</dbReference>
<dbReference type="PANTHER" id="PTHR38111">
    <property type="entry name" value="ZN(2)-C6 FUNGAL-TYPE DOMAIN-CONTAINING PROTEIN-RELATED"/>
    <property type="match status" value="1"/>
</dbReference>
<dbReference type="GeneID" id="27353185"/>
<accession>A0A0D2E1A7</accession>
<evidence type="ECO:0000313" key="2">
    <source>
        <dbReference type="EMBL" id="KIW48535.1"/>
    </source>
</evidence>
<dbReference type="PANTHER" id="PTHR38111:SF2">
    <property type="entry name" value="FINGER DOMAIN PROTEIN, PUTATIVE (AFU_ORTHOLOGUE AFUA_1G01560)-RELATED"/>
    <property type="match status" value="1"/>
</dbReference>
<dbReference type="Proteomes" id="UP000053342">
    <property type="component" value="Unassembled WGS sequence"/>
</dbReference>
<sequence>MSECLPRECLECFATSYYGRRQGSDHIQSSGRKLYTKCLRALNSCLREPESSIASETIMSIIILTICEYLTATSPTAWIEHMHGLAAYFRFRGLGIFRQPLVLELFEATRFSMITAAVATRQATFLALDSWKTDPWRAAGLKKTMVQCLIDHAAEIPALYVDFIQYLKTSSPVTKANMAAVLEVNMANLFKKFQSWHHTWKMENDSFIQEVTLSVEEQEYFGVSSKLAFINIDHTVTEIHYLQSVIILLELWKKFRGVAPRLAMDAQGGQNCHPEETRAARSDHHPPTTSLHMEGHAAALEICRIILGCLQPSGRLAYAVQFILAIRMALTVFRQEDGNLQVTWLEGCLQRSSEIKHGWDIGNNAMQSYQLA</sequence>
<proteinExistence type="predicted"/>